<dbReference type="EMBL" id="JACHMB010000001">
    <property type="protein sequence ID" value="MBB5781109.1"/>
    <property type="molecule type" value="Genomic_DNA"/>
</dbReference>
<name>A0A7W9LES3_9ACTN</name>
<dbReference type="AlphaFoldDB" id="A0A7W9LES3"/>
<dbReference type="InterPro" id="IPR012341">
    <property type="entry name" value="6hp_glycosidase-like_sf"/>
</dbReference>
<dbReference type="InterPro" id="IPR008928">
    <property type="entry name" value="6-hairpin_glycosidase_sf"/>
</dbReference>
<reference evidence="2 3" key="1">
    <citation type="submission" date="2020-08" db="EMBL/GenBank/DDBJ databases">
        <title>Sequencing the genomes of 1000 actinobacteria strains.</title>
        <authorList>
            <person name="Klenk H.-P."/>
        </authorList>
    </citation>
    <scope>NUCLEOTIDE SEQUENCE [LARGE SCALE GENOMIC DNA]</scope>
    <source>
        <strain evidence="2 3">DSM 45507</strain>
    </source>
</reference>
<dbReference type="RefSeq" id="WP_185074460.1">
    <property type="nucleotide sequence ID" value="NZ_JACHMB010000001.1"/>
</dbReference>
<dbReference type="Proteomes" id="UP000579153">
    <property type="component" value="Unassembled WGS sequence"/>
</dbReference>
<keyword evidence="3" id="KW-1185">Reference proteome</keyword>
<proteinExistence type="predicted"/>
<evidence type="ECO:0000313" key="2">
    <source>
        <dbReference type="EMBL" id="MBB5781109.1"/>
    </source>
</evidence>
<organism evidence="2 3">
    <name type="scientific">Nonomuraea jabiensis</name>
    <dbReference type="NCBI Taxonomy" id="882448"/>
    <lineage>
        <taxon>Bacteria</taxon>
        <taxon>Bacillati</taxon>
        <taxon>Actinomycetota</taxon>
        <taxon>Actinomycetes</taxon>
        <taxon>Streptosporangiales</taxon>
        <taxon>Streptosporangiaceae</taxon>
        <taxon>Nonomuraea</taxon>
    </lineage>
</organism>
<accession>A0A7W9LES3</accession>
<dbReference type="Gene3D" id="1.50.10.10">
    <property type="match status" value="1"/>
</dbReference>
<sequence>MTGNYAIAPDGTGLGVPYAYSGRSLVTLATAVAAHHGISPALVTQLHALVEGLDARSAPAGALRDYGDQYNLLEMRSSGWEHVVASPNAERAWCLDRLAELSEVSGARLPVGDLRSRARTIRNAIARELWDEHEGCFRCRYPDGHTELVRHVQAFDATRNGRRLLWIARHFPYFPQDHYCDRPAAAPSGRRVNIVAGLAGAEAILTGAAGVRRPALRGVSLPQKPMSSGACATGPRTARRAVRSSAIVSGGSSRRASKVVSVPRASAASGVSSNRSAAPSRVMERMPASVPRKPCRATM</sequence>
<evidence type="ECO:0000313" key="3">
    <source>
        <dbReference type="Proteomes" id="UP000579153"/>
    </source>
</evidence>
<dbReference type="SUPFAM" id="SSF48208">
    <property type="entry name" value="Six-hairpin glycosidases"/>
    <property type="match status" value="1"/>
</dbReference>
<feature type="region of interest" description="Disordered" evidence="1">
    <location>
        <begin position="244"/>
        <end position="299"/>
    </location>
</feature>
<comment type="caution">
    <text evidence="2">The sequence shown here is derived from an EMBL/GenBank/DDBJ whole genome shotgun (WGS) entry which is preliminary data.</text>
</comment>
<evidence type="ECO:0000256" key="1">
    <source>
        <dbReference type="SAM" id="MobiDB-lite"/>
    </source>
</evidence>
<gene>
    <name evidence="2" type="ORF">HD596_007865</name>
</gene>
<dbReference type="GO" id="GO:0005975">
    <property type="term" value="P:carbohydrate metabolic process"/>
    <property type="evidence" value="ECO:0007669"/>
    <property type="project" value="InterPro"/>
</dbReference>
<protein>
    <submittedName>
        <fullName evidence="2">Uncharacterized protein</fullName>
    </submittedName>
</protein>